<dbReference type="EMBL" id="JADIKK010000008">
    <property type="protein sequence ID" value="MFK2876750.1"/>
    <property type="molecule type" value="Genomic_DNA"/>
</dbReference>
<gene>
    <name evidence="4" type="ORF">ISP25_06685</name>
</gene>
<feature type="domain" description="N-acetyltransferase" evidence="3">
    <location>
        <begin position="3"/>
        <end position="152"/>
    </location>
</feature>
<comment type="caution">
    <text evidence="4">The sequence shown here is derived from an EMBL/GenBank/DDBJ whole genome shotgun (WGS) entry which is preliminary data.</text>
</comment>
<evidence type="ECO:0000256" key="1">
    <source>
        <dbReference type="ARBA" id="ARBA00022679"/>
    </source>
</evidence>
<evidence type="ECO:0000256" key="2">
    <source>
        <dbReference type="ARBA" id="ARBA00023315"/>
    </source>
</evidence>
<dbReference type="Gene3D" id="3.40.630.30">
    <property type="match status" value="1"/>
</dbReference>
<proteinExistence type="predicted"/>
<dbReference type="SUPFAM" id="SSF55729">
    <property type="entry name" value="Acyl-CoA N-acyltransferases (Nat)"/>
    <property type="match status" value="1"/>
</dbReference>
<accession>A0ABW8J594</accession>
<organism evidence="4 5">
    <name type="scientific">Rhodanobacter hydrolyticus</name>
    <dbReference type="NCBI Taxonomy" id="2250595"/>
    <lineage>
        <taxon>Bacteria</taxon>
        <taxon>Pseudomonadati</taxon>
        <taxon>Pseudomonadota</taxon>
        <taxon>Gammaproteobacteria</taxon>
        <taxon>Lysobacterales</taxon>
        <taxon>Rhodanobacteraceae</taxon>
        <taxon>Rhodanobacter</taxon>
    </lineage>
</organism>
<dbReference type="PANTHER" id="PTHR43877">
    <property type="entry name" value="AMINOALKYLPHOSPHONATE N-ACETYLTRANSFERASE-RELATED-RELATED"/>
    <property type="match status" value="1"/>
</dbReference>
<evidence type="ECO:0000313" key="4">
    <source>
        <dbReference type="EMBL" id="MFK2876750.1"/>
    </source>
</evidence>
<protein>
    <submittedName>
        <fullName evidence="4">GNAT family N-acetyltransferase</fullName>
    </submittedName>
</protein>
<keyword evidence="1" id="KW-0808">Transferase</keyword>
<dbReference type="InterPro" id="IPR050832">
    <property type="entry name" value="Bact_Acetyltransf"/>
</dbReference>
<dbReference type="PROSITE" id="PS51186">
    <property type="entry name" value="GNAT"/>
    <property type="match status" value="1"/>
</dbReference>
<dbReference type="Pfam" id="PF00583">
    <property type="entry name" value="Acetyltransf_1"/>
    <property type="match status" value="1"/>
</dbReference>
<keyword evidence="2" id="KW-0012">Acyltransferase</keyword>
<reference evidence="4 5" key="1">
    <citation type="submission" date="2020-10" db="EMBL/GenBank/DDBJ databases">
        <title>Phylogeny of dyella-like bacteria.</title>
        <authorList>
            <person name="Fu J."/>
        </authorList>
    </citation>
    <scope>NUCLEOTIDE SEQUENCE [LARGE SCALE GENOMIC DNA]</scope>
    <source>
        <strain evidence="4 5">KACC 19113</strain>
    </source>
</reference>
<dbReference type="InterPro" id="IPR000182">
    <property type="entry name" value="GNAT_dom"/>
</dbReference>
<dbReference type="PANTHER" id="PTHR43877:SF5">
    <property type="entry name" value="BLL8307 PROTEIN"/>
    <property type="match status" value="1"/>
</dbReference>
<dbReference type="Proteomes" id="UP001620339">
    <property type="component" value="Unassembled WGS sequence"/>
</dbReference>
<evidence type="ECO:0000259" key="3">
    <source>
        <dbReference type="PROSITE" id="PS51186"/>
    </source>
</evidence>
<dbReference type="InterPro" id="IPR016181">
    <property type="entry name" value="Acyl_CoA_acyltransferase"/>
</dbReference>
<evidence type="ECO:0000313" key="5">
    <source>
        <dbReference type="Proteomes" id="UP001620339"/>
    </source>
</evidence>
<keyword evidence="5" id="KW-1185">Reference proteome</keyword>
<sequence>MKIVVDDLTHPEVHALLREHVAGMHAHSPPENVFALDLSRLKVPEVMFWTAWDEAELLGCGAMKELDATHGEVKSMRTAAGHLRKGVARKILDAILAEAGRRGYSRVSLETGSTAAFVPAHTLYAQAGFVRSGPFGDYSPNDFSVFFTRTIGQA</sequence>
<dbReference type="RefSeq" id="WP_404612647.1">
    <property type="nucleotide sequence ID" value="NZ_JADIKK010000008.1"/>
</dbReference>
<name>A0ABW8J594_9GAMM</name>